<dbReference type="EMBL" id="JAVRRJ010000002">
    <property type="protein sequence ID" value="KAK5087756.1"/>
    <property type="molecule type" value="Genomic_DNA"/>
</dbReference>
<dbReference type="InterPro" id="IPR000953">
    <property type="entry name" value="Chromo/chromo_shadow_dom"/>
</dbReference>
<dbReference type="GO" id="GO:0005634">
    <property type="term" value="C:nucleus"/>
    <property type="evidence" value="ECO:0007669"/>
    <property type="project" value="UniProtKB-SubCell"/>
</dbReference>
<feature type="region of interest" description="Disordered" evidence="4">
    <location>
        <begin position="86"/>
        <end position="268"/>
    </location>
</feature>
<dbReference type="AlphaFoldDB" id="A0AAN7T1P9"/>
<dbReference type="InterPro" id="IPR023780">
    <property type="entry name" value="Chromo_domain"/>
</dbReference>
<evidence type="ECO:0000256" key="2">
    <source>
        <dbReference type="ARBA" id="ARBA00011353"/>
    </source>
</evidence>
<evidence type="ECO:0000256" key="1">
    <source>
        <dbReference type="ARBA" id="ARBA00004123"/>
    </source>
</evidence>
<dbReference type="SMART" id="SM00298">
    <property type="entry name" value="CHROMO"/>
    <property type="match status" value="1"/>
</dbReference>
<dbReference type="GO" id="GO:0006338">
    <property type="term" value="P:chromatin remodeling"/>
    <property type="evidence" value="ECO:0007669"/>
    <property type="project" value="UniProtKB-ARBA"/>
</dbReference>
<evidence type="ECO:0000256" key="4">
    <source>
        <dbReference type="SAM" id="MobiDB-lite"/>
    </source>
</evidence>
<name>A0AAN7T1P9_9EURO</name>
<keyword evidence="7" id="KW-1185">Reference proteome</keyword>
<reference evidence="6 7" key="1">
    <citation type="submission" date="2023-08" db="EMBL/GenBank/DDBJ databases">
        <title>Black Yeasts Isolated from many extreme environments.</title>
        <authorList>
            <person name="Coleine C."/>
            <person name="Stajich J.E."/>
            <person name="Selbmann L."/>
        </authorList>
    </citation>
    <scope>NUCLEOTIDE SEQUENCE [LARGE SCALE GENOMIC DNA]</scope>
    <source>
        <strain evidence="6 7">CCFEE 5910</strain>
    </source>
</reference>
<dbReference type="SUPFAM" id="SSF54160">
    <property type="entry name" value="Chromo domain-like"/>
    <property type="match status" value="1"/>
</dbReference>
<dbReference type="InterPro" id="IPR051219">
    <property type="entry name" value="Heterochromatin_chromo-domain"/>
</dbReference>
<dbReference type="CDD" id="cd18966">
    <property type="entry name" value="chromodomain"/>
    <property type="match status" value="1"/>
</dbReference>
<feature type="compositionally biased region" description="Polar residues" evidence="4">
    <location>
        <begin position="183"/>
        <end position="207"/>
    </location>
</feature>
<dbReference type="Pfam" id="PF00385">
    <property type="entry name" value="Chromo"/>
    <property type="match status" value="1"/>
</dbReference>
<dbReference type="InterPro" id="IPR016197">
    <property type="entry name" value="Chromo-like_dom_sf"/>
</dbReference>
<feature type="domain" description="Chromo" evidence="5">
    <location>
        <begin position="13"/>
        <end position="72"/>
    </location>
</feature>
<proteinExistence type="predicted"/>
<dbReference type="PROSITE" id="PS50013">
    <property type="entry name" value="CHROMO_2"/>
    <property type="match status" value="1"/>
</dbReference>
<evidence type="ECO:0000259" key="5">
    <source>
        <dbReference type="PROSITE" id="PS50013"/>
    </source>
</evidence>
<comment type="subunit">
    <text evidence="2">Component of the NuA4 histone acetyltransferase complex.</text>
</comment>
<dbReference type="PANTHER" id="PTHR22812">
    <property type="entry name" value="CHROMOBOX PROTEIN"/>
    <property type="match status" value="1"/>
</dbReference>
<feature type="compositionally biased region" description="Acidic residues" evidence="4">
    <location>
        <begin position="94"/>
        <end position="107"/>
    </location>
</feature>
<feature type="compositionally biased region" description="Basic and acidic residues" evidence="4">
    <location>
        <begin position="225"/>
        <end position="238"/>
    </location>
</feature>
<keyword evidence="3" id="KW-0539">Nucleus</keyword>
<comment type="caution">
    <text evidence="6">The sequence shown here is derived from an EMBL/GenBank/DDBJ whole genome shotgun (WGS) entry which is preliminary data.</text>
</comment>
<sequence length="1152" mass="129373">MASDESETEDGRYSVELILAQRVIDGTLRYLVKWEGYPDEECTWEPKENFTDAHTILKEWAERRARGDELNQEDIAPIEQKMECSKLRQAAEAQQEEAESDFVESEDDRPLKRARLVPDAPLTSKKKGTARPSRRSSSSSLDQSTVRRSKSPVVKRASKSKPASKVTIKKAAPPLFARPQPEPSLSSTNIQKNTDAKSTVRTKQDNANVPKPPILKPRASNIPRSVERPRPAQIERETSPPTFHAPDLSQRTRKAPQDVTTKRNVTGKMFKSLRQQNNARKSALADRPPPPITDTAVVSESTETTPASVPAAVTVEKFHASTLFFDSSDDDDIKPDVRKLAEDDLFGDNEVDAQQDAEEVDTQALAGHTIPQQANDTALACLDIGFIDQPGPETLSGDKAFAAASTQTLPPLSADPQRRTNALMPANKTGPPFSSLVSTILPGTTSSHDGYIGENSPRCNTDALTIHIKDRPESVQSTANSKPQRNSLFNRTLPPEFLPISISTSIPLASAQDIKVSDSVQEIDPGNTIAREEVLRDPDTKPSLRNTAVPLDIQAKDHNMRTTTKQILVEGRWREVILGDLVVHISLQCAFTTPVKLRHVDWQYGRVLYRTKQNRKILLNFDRTLTRADIEPWPDIATDMVSLATRLEQESTTAIWEHPHDDFMVLLYSCQAPSWKDFGTKPTRDSSPRLHMAIRPKFKGPGLDLLAATVQGVARPSEQTPVIDQRMPEAMAQLKDKHPDQTRRHNSIAADHPSPLQPMIMEFPAIASSSPKSLSAEAKTAMDGAMDIEPPLRFAPVVNQQAEVGQETEHTDVSEAEFAGFNANIKELSYLKPGKDKIDRSKVSILLVYSKVSEDHVQQIRNWLINNGQPWERIFHKTISKDWPKFIEQLRTTVGVILFDKYYPLTSLVPLSQLLVERDNLICWQVDYNSHIPQPLNTRRLFPRGMVLTIAEACFVNDLQVVLSVLKHFRTWYVTRPSSSSCFVFPPGIRKTVLDQAILSTQPETIKLFASLALILEEFISASRPSTSDDEHLFSPTEVDHRDFCTVEPGWRDVYKDMAKPVQGQVLPAFEQRKQDEDKEARLFKYFSSWALSRLGDYRRFVAIMHGSNKPREYFLTLLDKQELPRAVKNEQDQGQGKDRLERGQEVEDVKV</sequence>
<gene>
    <name evidence="6" type="ORF">LTR05_001971</name>
</gene>
<comment type="subcellular location">
    <subcellularLocation>
        <location evidence="1">Nucleus</location>
    </subcellularLocation>
</comment>
<feature type="region of interest" description="Disordered" evidence="4">
    <location>
        <begin position="1127"/>
        <end position="1152"/>
    </location>
</feature>
<evidence type="ECO:0000313" key="7">
    <source>
        <dbReference type="Proteomes" id="UP001309876"/>
    </source>
</evidence>
<evidence type="ECO:0000256" key="3">
    <source>
        <dbReference type="ARBA" id="ARBA00023242"/>
    </source>
</evidence>
<evidence type="ECO:0000313" key="6">
    <source>
        <dbReference type="EMBL" id="KAK5087756.1"/>
    </source>
</evidence>
<dbReference type="Proteomes" id="UP001309876">
    <property type="component" value="Unassembled WGS sequence"/>
</dbReference>
<accession>A0AAN7T1P9</accession>
<feature type="compositionally biased region" description="Basic residues" evidence="4">
    <location>
        <begin position="124"/>
        <end position="134"/>
    </location>
</feature>
<feature type="compositionally biased region" description="Low complexity" evidence="4">
    <location>
        <begin position="135"/>
        <end position="146"/>
    </location>
</feature>
<organism evidence="6 7">
    <name type="scientific">Lithohypha guttulata</name>
    <dbReference type="NCBI Taxonomy" id="1690604"/>
    <lineage>
        <taxon>Eukaryota</taxon>
        <taxon>Fungi</taxon>
        <taxon>Dikarya</taxon>
        <taxon>Ascomycota</taxon>
        <taxon>Pezizomycotina</taxon>
        <taxon>Eurotiomycetes</taxon>
        <taxon>Chaetothyriomycetidae</taxon>
        <taxon>Chaetothyriales</taxon>
        <taxon>Trichomeriaceae</taxon>
        <taxon>Lithohypha</taxon>
    </lineage>
</organism>
<protein>
    <recommendedName>
        <fullName evidence="5">Chromo domain-containing protein</fullName>
    </recommendedName>
</protein>
<dbReference type="Gene3D" id="2.40.50.40">
    <property type="match status" value="1"/>
</dbReference>